<dbReference type="Gene3D" id="3.30.70.270">
    <property type="match status" value="1"/>
</dbReference>
<dbReference type="InterPro" id="IPR043128">
    <property type="entry name" value="Rev_trsase/Diguanyl_cyclase"/>
</dbReference>
<gene>
    <name evidence="2" type="ORF">IQ247_06165</name>
</gene>
<comment type="caution">
    <text evidence="2">The sequence shown here is derived from an EMBL/GenBank/DDBJ whole genome shotgun (WGS) entry which is preliminary data.</text>
</comment>
<accession>A0A8J7F0C8</accession>
<dbReference type="GO" id="GO:0043709">
    <property type="term" value="P:cell adhesion involved in single-species biofilm formation"/>
    <property type="evidence" value="ECO:0007669"/>
    <property type="project" value="TreeGrafter"/>
</dbReference>
<dbReference type="GO" id="GO:0005886">
    <property type="term" value="C:plasma membrane"/>
    <property type="evidence" value="ECO:0007669"/>
    <property type="project" value="TreeGrafter"/>
</dbReference>
<dbReference type="FunFam" id="3.30.70.270:FF:000001">
    <property type="entry name" value="Diguanylate cyclase domain protein"/>
    <property type="match status" value="1"/>
</dbReference>
<dbReference type="SUPFAM" id="SSF55073">
    <property type="entry name" value="Nucleotide cyclase"/>
    <property type="match status" value="1"/>
</dbReference>
<evidence type="ECO:0000259" key="1">
    <source>
        <dbReference type="PROSITE" id="PS50887"/>
    </source>
</evidence>
<dbReference type="PANTHER" id="PTHR45138">
    <property type="entry name" value="REGULATORY COMPONENTS OF SENSORY TRANSDUCTION SYSTEM"/>
    <property type="match status" value="1"/>
</dbReference>
<evidence type="ECO:0000313" key="3">
    <source>
        <dbReference type="Proteomes" id="UP000620559"/>
    </source>
</evidence>
<dbReference type="InterPro" id="IPR000160">
    <property type="entry name" value="GGDEF_dom"/>
</dbReference>
<dbReference type="CDD" id="cd01949">
    <property type="entry name" value="GGDEF"/>
    <property type="match status" value="1"/>
</dbReference>
<name>A0A8J7F0C8_9CYAN</name>
<dbReference type="SMART" id="SM00267">
    <property type="entry name" value="GGDEF"/>
    <property type="match status" value="1"/>
</dbReference>
<dbReference type="PANTHER" id="PTHR45138:SF9">
    <property type="entry name" value="DIGUANYLATE CYCLASE DGCM-RELATED"/>
    <property type="match status" value="1"/>
</dbReference>
<dbReference type="GO" id="GO:1902201">
    <property type="term" value="P:negative regulation of bacterial-type flagellum-dependent cell motility"/>
    <property type="evidence" value="ECO:0007669"/>
    <property type="project" value="TreeGrafter"/>
</dbReference>
<dbReference type="AlphaFoldDB" id="A0A8J7F0C8"/>
<dbReference type="InterPro" id="IPR050469">
    <property type="entry name" value="Diguanylate_Cyclase"/>
</dbReference>
<dbReference type="RefSeq" id="WP_193918084.1">
    <property type="nucleotide sequence ID" value="NZ_JADEWL010000012.1"/>
</dbReference>
<evidence type="ECO:0000313" key="2">
    <source>
        <dbReference type="EMBL" id="MBE9212297.1"/>
    </source>
</evidence>
<reference evidence="2" key="1">
    <citation type="submission" date="2020-10" db="EMBL/GenBank/DDBJ databases">
        <authorList>
            <person name="Castelo-Branco R."/>
            <person name="Eusebio N."/>
            <person name="Adriana R."/>
            <person name="Vieira A."/>
            <person name="Brugerolle De Fraissinette N."/>
            <person name="Rezende De Castro R."/>
            <person name="Schneider M.P."/>
            <person name="Vasconcelos V."/>
            <person name="Leao P.N."/>
        </authorList>
    </citation>
    <scope>NUCLEOTIDE SEQUENCE</scope>
    <source>
        <strain evidence="2">LEGE 06105</strain>
    </source>
</reference>
<keyword evidence="3" id="KW-1185">Reference proteome</keyword>
<feature type="domain" description="GGDEF" evidence="1">
    <location>
        <begin position="202"/>
        <end position="337"/>
    </location>
</feature>
<proteinExistence type="predicted"/>
<dbReference type="Proteomes" id="UP000620559">
    <property type="component" value="Unassembled WGS sequence"/>
</dbReference>
<organism evidence="2 3">
    <name type="scientific">Plectonema cf. radiosum LEGE 06105</name>
    <dbReference type="NCBI Taxonomy" id="945769"/>
    <lineage>
        <taxon>Bacteria</taxon>
        <taxon>Bacillati</taxon>
        <taxon>Cyanobacteriota</taxon>
        <taxon>Cyanophyceae</taxon>
        <taxon>Oscillatoriophycideae</taxon>
        <taxon>Oscillatoriales</taxon>
        <taxon>Microcoleaceae</taxon>
        <taxon>Plectonema</taxon>
    </lineage>
</organism>
<protein>
    <submittedName>
        <fullName evidence="2">Diguanylate cyclase</fullName>
    </submittedName>
</protein>
<dbReference type="EMBL" id="JADEWL010000012">
    <property type="protein sequence ID" value="MBE9212297.1"/>
    <property type="molecule type" value="Genomic_DNA"/>
</dbReference>
<dbReference type="PROSITE" id="PS50887">
    <property type="entry name" value="GGDEF"/>
    <property type="match status" value="1"/>
</dbReference>
<sequence length="377" mass="42742">MNISILVFGNEEFLATLPEQIREAGTFNLEAITNLQMAVSRIQSKPPDIILVQSSQNDSMQLCCWLKQQTKLSWIYCILLEDSPQLISDRENQSWEWELEMTSRALRLGADAYIWYGDVENSQSIRQRKTDSAVKNLNPSHRLLLSQLTVALRKAHKYRDLMKTNDLLSTIALADSLTELNNRRALEWDLPRQIEKARSNNSPLSLIILDVDYFKKVNDNYGHLVGDRLLKLLSSRIRHNLRVQDTAFRYGGEEFVIILSDTTTEDANLVAHRLNSIVKDSPFAIDSTLTINVTISLGTACLLPNDDKQGLSLLHRADTLLLKAKSEGRNRVVSCHNTIDNNSYLPNEVNCKDIVQSNSYVFHNLALQPSYLKVSAG</sequence>
<dbReference type="NCBIfam" id="TIGR00254">
    <property type="entry name" value="GGDEF"/>
    <property type="match status" value="1"/>
</dbReference>
<dbReference type="GO" id="GO:0052621">
    <property type="term" value="F:diguanylate cyclase activity"/>
    <property type="evidence" value="ECO:0007669"/>
    <property type="project" value="TreeGrafter"/>
</dbReference>
<dbReference type="InterPro" id="IPR029787">
    <property type="entry name" value="Nucleotide_cyclase"/>
</dbReference>
<dbReference type="Pfam" id="PF00990">
    <property type="entry name" value="GGDEF"/>
    <property type="match status" value="1"/>
</dbReference>